<protein>
    <recommendedName>
        <fullName evidence="2">GST N-terminal domain-containing protein</fullName>
    </recommendedName>
</protein>
<accession>A0ABD6F442</accession>
<feature type="domain" description="GST N-terminal" evidence="2">
    <location>
        <begin position="1"/>
        <end position="68"/>
    </location>
</feature>
<dbReference type="PANTHER" id="PTHR43968">
    <property type="match status" value="1"/>
</dbReference>
<reference evidence="3 4" key="1">
    <citation type="submission" date="2024-08" db="EMBL/GenBank/DDBJ databases">
        <title>Gnathostoma spinigerum genome.</title>
        <authorList>
            <person name="Gonzalez-Bertolin B."/>
            <person name="Monzon S."/>
            <person name="Zaballos A."/>
            <person name="Jimenez P."/>
            <person name="Dekumyoy P."/>
            <person name="Varona S."/>
            <person name="Cuesta I."/>
            <person name="Sumanam S."/>
            <person name="Adisakwattana P."/>
            <person name="Gasser R.B."/>
            <person name="Hernandez-Gonzalez A."/>
            <person name="Young N.D."/>
            <person name="Perteguer M.J."/>
        </authorList>
    </citation>
    <scope>NUCLEOTIDE SEQUENCE [LARGE SCALE GENOMIC DNA]</scope>
    <source>
        <strain evidence="3">AL3</strain>
        <tissue evidence="3">Liver</tissue>
    </source>
</reference>
<dbReference type="Pfam" id="PF13417">
    <property type="entry name" value="GST_N_3"/>
    <property type="match status" value="1"/>
</dbReference>
<comment type="similarity">
    <text evidence="1">Belongs to the GST superfamily. Omega family.</text>
</comment>
<dbReference type="Gene3D" id="3.40.30.10">
    <property type="entry name" value="Glutaredoxin"/>
    <property type="match status" value="1"/>
</dbReference>
<evidence type="ECO:0000259" key="2">
    <source>
        <dbReference type="PROSITE" id="PS50404"/>
    </source>
</evidence>
<evidence type="ECO:0000313" key="4">
    <source>
        <dbReference type="Proteomes" id="UP001608902"/>
    </source>
</evidence>
<dbReference type="InterPro" id="IPR050983">
    <property type="entry name" value="GST_Omega/HSP26"/>
</dbReference>
<organism evidence="3 4">
    <name type="scientific">Gnathostoma spinigerum</name>
    <dbReference type="NCBI Taxonomy" id="75299"/>
    <lineage>
        <taxon>Eukaryota</taxon>
        <taxon>Metazoa</taxon>
        <taxon>Ecdysozoa</taxon>
        <taxon>Nematoda</taxon>
        <taxon>Chromadorea</taxon>
        <taxon>Rhabditida</taxon>
        <taxon>Spirurina</taxon>
        <taxon>Gnathostomatomorpha</taxon>
        <taxon>Gnathostomatoidea</taxon>
        <taxon>Gnathostomatidae</taxon>
        <taxon>Gnathostoma</taxon>
    </lineage>
</organism>
<dbReference type="PANTHER" id="PTHR43968:SF6">
    <property type="entry name" value="GLUTATHIONE S-TRANSFERASE OMEGA"/>
    <property type="match status" value="1"/>
</dbReference>
<evidence type="ECO:0000313" key="3">
    <source>
        <dbReference type="EMBL" id="MFH4984767.1"/>
    </source>
</evidence>
<sequence length="91" mass="10533">MLEGQNEKVGRWGVPRVEIININLRDKPDWYLKKCPSGKVPALEHGSKIILDSRLIMEYTDEIFPTTRILPSDPYQKYEQRYLAEQLGGVS</sequence>
<name>A0ABD6F442_9BILA</name>
<dbReference type="AlphaFoldDB" id="A0ABD6F442"/>
<dbReference type="InterPro" id="IPR004045">
    <property type="entry name" value="Glutathione_S-Trfase_N"/>
</dbReference>
<dbReference type="Proteomes" id="UP001608902">
    <property type="component" value="Unassembled WGS sequence"/>
</dbReference>
<proteinExistence type="inferred from homology"/>
<dbReference type="PROSITE" id="PS50404">
    <property type="entry name" value="GST_NTER"/>
    <property type="match status" value="1"/>
</dbReference>
<keyword evidence="4" id="KW-1185">Reference proteome</keyword>
<evidence type="ECO:0000256" key="1">
    <source>
        <dbReference type="ARBA" id="ARBA00011067"/>
    </source>
</evidence>
<gene>
    <name evidence="3" type="ORF">AB6A40_011476</name>
</gene>
<dbReference type="SUPFAM" id="SSF52833">
    <property type="entry name" value="Thioredoxin-like"/>
    <property type="match status" value="1"/>
</dbReference>
<dbReference type="InterPro" id="IPR036249">
    <property type="entry name" value="Thioredoxin-like_sf"/>
</dbReference>
<comment type="caution">
    <text evidence="3">The sequence shown here is derived from an EMBL/GenBank/DDBJ whole genome shotgun (WGS) entry which is preliminary data.</text>
</comment>
<dbReference type="EMBL" id="JBGFUD010020958">
    <property type="protein sequence ID" value="MFH4984767.1"/>
    <property type="molecule type" value="Genomic_DNA"/>
</dbReference>